<evidence type="ECO:0000256" key="9">
    <source>
        <dbReference type="ARBA" id="ARBA00022840"/>
    </source>
</evidence>
<evidence type="ECO:0000313" key="12">
    <source>
        <dbReference type="Proteomes" id="UP000094801"/>
    </source>
</evidence>
<dbReference type="STRING" id="983967.A0A1E4SZP9"/>
<dbReference type="EMBL" id="KV453854">
    <property type="protein sequence ID" value="ODV84950.1"/>
    <property type="molecule type" value="Genomic_DNA"/>
</dbReference>
<dbReference type="GO" id="GO:0005634">
    <property type="term" value="C:nucleus"/>
    <property type="evidence" value="ECO:0007669"/>
    <property type="project" value="TreeGrafter"/>
</dbReference>
<evidence type="ECO:0000256" key="4">
    <source>
        <dbReference type="ARBA" id="ARBA00012023"/>
    </source>
</evidence>
<evidence type="ECO:0000256" key="8">
    <source>
        <dbReference type="ARBA" id="ARBA00022777"/>
    </source>
</evidence>
<evidence type="ECO:0000256" key="10">
    <source>
        <dbReference type="RuleBase" id="RU364126"/>
    </source>
</evidence>
<evidence type="ECO:0000256" key="5">
    <source>
        <dbReference type="ARBA" id="ARBA00014846"/>
    </source>
</evidence>
<reference evidence="12" key="1">
    <citation type="submission" date="2016-04" db="EMBL/GenBank/DDBJ databases">
        <title>Comparative genomics of biotechnologically important yeasts.</title>
        <authorList>
            <consortium name="DOE Joint Genome Institute"/>
            <person name="Riley R."/>
            <person name="Haridas S."/>
            <person name="Wolfe K.H."/>
            <person name="Lopes M.R."/>
            <person name="Hittinger C.T."/>
            <person name="Goker M."/>
            <person name="Salamov A."/>
            <person name="Wisecaver J."/>
            <person name="Long T.M."/>
            <person name="Aerts A.L."/>
            <person name="Barry K."/>
            <person name="Choi C."/>
            <person name="Clum A."/>
            <person name="Coughlan A.Y."/>
            <person name="Deshpande S."/>
            <person name="Douglass A.P."/>
            <person name="Hanson S.J."/>
            <person name="Klenk H.-P."/>
            <person name="Labutti K."/>
            <person name="Lapidus A."/>
            <person name="Lindquist E."/>
            <person name="Lipzen A."/>
            <person name="Meier-Kolthoff J.P."/>
            <person name="Ohm R.A."/>
            <person name="Otillar R.P."/>
            <person name="Pangilinan J."/>
            <person name="Peng Y."/>
            <person name="Rokas A."/>
            <person name="Rosa C.A."/>
            <person name="Scheuner C."/>
            <person name="Sibirny A.A."/>
            <person name="Slot J.C."/>
            <person name="Stielow J.B."/>
            <person name="Sun H."/>
            <person name="Kurtzman C.P."/>
            <person name="Blackwell M."/>
            <person name="Grigoriev I.V."/>
            <person name="Jeffries T.W."/>
        </authorList>
    </citation>
    <scope>NUCLEOTIDE SEQUENCE [LARGE SCALE GENOMIC DNA]</scope>
    <source>
        <strain evidence="12">NRRL YB-2248</strain>
    </source>
</reference>
<dbReference type="Proteomes" id="UP000094801">
    <property type="component" value="Unassembled WGS sequence"/>
</dbReference>
<name>A0A1E4SZP9_9ASCO</name>
<evidence type="ECO:0000256" key="3">
    <source>
        <dbReference type="ARBA" id="ARBA00008305"/>
    </source>
</evidence>
<evidence type="ECO:0000256" key="6">
    <source>
        <dbReference type="ARBA" id="ARBA00022679"/>
    </source>
</evidence>
<comment type="function">
    <text evidence="10">Phosphorylates Ins(1,3,4,5,6)P5 at position 2 to form Ins(1,2,3,4,5,6)P6 (InsP6 or phytate).</text>
</comment>
<dbReference type="Pfam" id="PF06090">
    <property type="entry name" value="Ins_P5_2-kin"/>
    <property type="match status" value="1"/>
</dbReference>
<dbReference type="Gene3D" id="3.30.200.110">
    <property type="entry name" value="Inositol-pentakisphosphate 2-kinase, N-lobe"/>
    <property type="match status" value="1"/>
</dbReference>
<organism evidence="11 12">
    <name type="scientific">[Candida] arabinofermentans NRRL YB-2248</name>
    <dbReference type="NCBI Taxonomy" id="983967"/>
    <lineage>
        <taxon>Eukaryota</taxon>
        <taxon>Fungi</taxon>
        <taxon>Dikarya</taxon>
        <taxon>Ascomycota</taxon>
        <taxon>Saccharomycotina</taxon>
        <taxon>Pichiomycetes</taxon>
        <taxon>Pichiales</taxon>
        <taxon>Pichiaceae</taxon>
        <taxon>Ogataea</taxon>
        <taxon>Ogataea/Candida clade</taxon>
    </lineage>
</organism>
<keyword evidence="8 10" id="KW-0418">Kinase</keyword>
<dbReference type="GO" id="GO:0005524">
    <property type="term" value="F:ATP binding"/>
    <property type="evidence" value="ECO:0007669"/>
    <property type="project" value="UniProtKB-KW"/>
</dbReference>
<dbReference type="OrthoDB" id="272370at2759"/>
<keyword evidence="7 10" id="KW-0547">Nucleotide-binding</keyword>
<evidence type="ECO:0000256" key="2">
    <source>
        <dbReference type="ARBA" id="ARBA00003979"/>
    </source>
</evidence>
<sequence length="322" mass="37317">MICDESVIGRYQSGLQFSPLEDPQSWLFLNKGSANAVFRHVTDDSSFSGKVIRLRLANSKIRTKEIYDYIVDNFSALEDYLPRMDMVTLHQGFVNDLQHSSGVMLNLDDPNGILMDNLFQHPVSTIKLNKHIIFHFNERNDESLFELKPKWLYDPPAEIKYCRNCSLLKYKNEKIITCNLKLLSRDTLDEWCNDIIENLPNQLPGCLTGSEVGMQLKSAMKENFDVIQKIYHLQNRKGFNAHERLLNLKSEDDVDDFLRYSMTLKDMTIVVGLYSKKLTILDLDKKSCSKWKSWQNQEASLSQYYTLPDCQRGLKSCCTRAN</sequence>
<keyword evidence="12" id="KW-1185">Reference proteome</keyword>
<dbReference type="InterPro" id="IPR043001">
    <property type="entry name" value="IP5_2-K_N_lobe"/>
</dbReference>
<protein>
    <recommendedName>
        <fullName evidence="5 10">Inositol-pentakisphosphate 2-kinase</fullName>
        <ecNumber evidence="4 10">2.7.1.158</ecNumber>
    </recommendedName>
</protein>
<evidence type="ECO:0000256" key="1">
    <source>
        <dbReference type="ARBA" id="ARBA00001774"/>
    </source>
</evidence>
<evidence type="ECO:0000313" key="11">
    <source>
        <dbReference type="EMBL" id="ODV84950.1"/>
    </source>
</evidence>
<keyword evidence="6 10" id="KW-0808">Transferase</keyword>
<dbReference type="PANTHER" id="PTHR14456:SF2">
    <property type="entry name" value="INOSITOL-PENTAKISPHOSPHATE 2-KINASE"/>
    <property type="match status" value="1"/>
</dbReference>
<comment type="similarity">
    <text evidence="3">Belongs to the IPK1 type 1 family.</text>
</comment>
<dbReference type="GO" id="GO:0035299">
    <property type="term" value="F:inositol-1,3,4,5,6-pentakisphosphate 2-kinase activity"/>
    <property type="evidence" value="ECO:0007669"/>
    <property type="project" value="UniProtKB-EC"/>
</dbReference>
<gene>
    <name evidence="11" type="ORF">CANARDRAFT_28685</name>
</gene>
<comment type="domain">
    <text evidence="10">The EXKPK motif is conserved in inositol-pentakisphosphate 2-kinases of both family 1 and 2.</text>
</comment>
<dbReference type="PANTHER" id="PTHR14456">
    <property type="entry name" value="INOSITOL POLYPHOSPHATE KINASE 1"/>
    <property type="match status" value="1"/>
</dbReference>
<evidence type="ECO:0000256" key="7">
    <source>
        <dbReference type="ARBA" id="ARBA00022741"/>
    </source>
</evidence>
<comment type="function">
    <text evidence="2">Has kinase activity and phosphorylates inositol-1,3,4,5,6-pentakisphosphate (Ins(1,3,4,5,6)P5) to produce 1,2,3,4,5,6-hexakisphosphate (InsP6), also known as phytate.</text>
</comment>
<dbReference type="InterPro" id="IPR009286">
    <property type="entry name" value="Ins_P5_2-kin"/>
</dbReference>
<dbReference type="EC" id="2.7.1.158" evidence="4 10"/>
<dbReference type="GO" id="GO:0032958">
    <property type="term" value="P:inositol phosphate biosynthetic process"/>
    <property type="evidence" value="ECO:0007669"/>
    <property type="project" value="TreeGrafter"/>
</dbReference>
<dbReference type="AlphaFoldDB" id="A0A1E4SZP9"/>
<accession>A0A1E4SZP9</accession>
<proteinExistence type="inferred from homology"/>
<keyword evidence="9 10" id="KW-0067">ATP-binding</keyword>
<comment type="catalytic activity">
    <reaction evidence="1 10">
        <text>1D-myo-inositol 1,3,4,5,6-pentakisphosphate + ATP = 1D-myo-inositol hexakisphosphate + ADP + H(+)</text>
        <dbReference type="Rhea" id="RHEA:20313"/>
        <dbReference type="ChEBI" id="CHEBI:15378"/>
        <dbReference type="ChEBI" id="CHEBI:30616"/>
        <dbReference type="ChEBI" id="CHEBI:57733"/>
        <dbReference type="ChEBI" id="CHEBI:58130"/>
        <dbReference type="ChEBI" id="CHEBI:456216"/>
        <dbReference type="EC" id="2.7.1.158"/>
    </reaction>
</comment>